<name>A0A917TKN2_9ACTN</name>
<reference evidence="2" key="1">
    <citation type="journal article" date="2014" name="Int. J. Syst. Evol. Microbiol.">
        <title>Complete genome sequence of Corynebacterium casei LMG S-19264T (=DSM 44701T), isolated from a smear-ripened cheese.</title>
        <authorList>
            <consortium name="US DOE Joint Genome Institute (JGI-PGF)"/>
            <person name="Walter F."/>
            <person name="Albersmeier A."/>
            <person name="Kalinowski J."/>
            <person name="Ruckert C."/>
        </authorList>
    </citation>
    <scope>NUCLEOTIDE SEQUENCE</scope>
    <source>
        <strain evidence="2">CGMCC 4.7312</strain>
    </source>
</reference>
<evidence type="ECO:0000313" key="3">
    <source>
        <dbReference type="Proteomes" id="UP000608890"/>
    </source>
</evidence>
<dbReference type="Proteomes" id="UP000608890">
    <property type="component" value="Unassembled WGS sequence"/>
</dbReference>
<keyword evidence="3" id="KW-1185">Reference proteome</keyword>
<dbReference type="EMBL" id="BMNB01000003">
    <property type="protein sequence ID" value="GGM26992.1"/>
    <property type="molecule type" value="Genomic_DNA"/>
</dbReference>
<protein>
    <submittedName>
        <fullName evidence="2">Uncharacterized protein</fullName>
    </submittedName>
</protein>
<feature type="compositionally biased region" description="Polar residues" evidence="1">
    <location>
        <begin position="99"/>
        <end position="109"/>
    </location>
</feature>
<accession>A0A917TKN2</accession>
<evidence type="ECO:0000256" key="1">
    <source>
        <dbReference type="SAM" id="MobiDB-lite"/>
    </source>
</evidence>
<organism evidence="2 3">
    <name type="scientific">Micromonospora sonchi</name>
    <dbReference type="NCBI Taxonomy" id="1763543"/>
    <lineage>
        <taxon>Bacteria</taxon>
        <taxon>Bacillati</taxon>
        <taxon>Actinomycetota</taxon>
        <taxon>Actinomycetes</taxon>
        <taxon>Micromonosporales</taxon>
        <taxon>Micromonosporaceae</taxon>
        <taxon>Micromonospora</taxon>
    </lineage>
</organism>
<dbReference type="AlphaFoldDB" id="A0A917TKN2"/>
<sequence>MHDTTDNECTLCPTFRSNLDPRTPDRWPVCEGCRLRLSRLIGELHDLHERLANPEPAEAGRRRYQRLDTQGRAETVWADPLATIGGSGPIPSKPDQPHVSGTPSKSTPANLDHIDLTNEARIPNPTPQARKHPWDQIGNLSVATRLDEVVRDWRDTLWPGHHLPPPTVPELVMWLRAGHTPEYAGNRVDEACTGHPGIADTAAELHQLRGTLRAALGETDPRPRHWLGVDCPHCHEISTIQQAPGDDYAECGNCGRMYTGDQMAEIVHEQAAAART</sequence>
<evidence type="ECO:0000313" key="2">
    <source>
        <dbReference type="EMBL" id="GGM26992.1"/>
    </source>
</evidence>
<gene>
    <name evidence="2" type="ORF">GCM10011608_09760</name>
</gene>
<dbReference type="RefSeq" id="WP_189041022.1">
    <property type="nucleotide sequence ID" value="NZ_BMNB01000003.1"/>
</dbReference>
<reference evidence="2" key="2">
    <citation type="submission" date="2020-09" db="EMBL/GenBank/DDBJ databases">
        <authorList>
            <person name="Sun Q."/>
            <person name="Zhou Y."/>
        </authorList>
    </citation>
    <scope>NUCLEOTIDE SEQUENCE</scope>
    <source>
        <strain evidence="2">CGMCC 4.7312</strain>
    </source>
</reference>
<feature type="region of interest" description="Disordered" evidence="1">
    <location>
        <begin position="79"/>
        <end position="111"/>
    </location>
</feature>
<comment type="caution">
    <text evidence="2">The sequence shown here is derived from an EMBL/GenBank/DDBJ whole genome shotgun (WGS) entry which is preliminary data.</text>
</comment>
<proteinExistence type="predicted"/>